<dbReference type="AlphaFoldDB" id="A0A1E5UXS5"/>
<sequence length="27" mass="3269">LRNTMQGHARIFSDYFSPNPVYNDDYF</sequence>
<accession>A0A1E5UXS5</accession>
<proteinExistence type="predicted"/>
<dbReference type="Proteomes" id="UP000095767">
    <property type="component" value="Unassembled WGS sequence"/>
</dbReference>
<organism evidence="1 2">
    <name type="scientific">Dichanthelium oligosanthes</name>
    <dbReference type="NCBI Taxonomy" id="888268"/>
    <lineage>
        <taxon>Eukaryota</taxon>
        <taxon>Viridiplantae</taxon>
        <taxon>Streptophyta</taxon>
        <taxon>Embryophyta</taxon>
        <taxon>Tracheophyta</taxon>
        <taxon>Spermatophyta</taxon>
        <taxon>Magnoliopsida</taxon>
        <taxon>Liliopsida</taxon>
        <taxon>Poales</taxon>
        <taxon>Poaceae</taxon>
        <taxon>PACMAD clade</taxon>
        <taxon>Panicoideae</taxon>
        <taxon>Panicodae</taxon>
        <taxon>Paniceae</taxon>
        <taxon>Dichantheliinae</taxon>
        <taxon>Dichanthelium</taxon>
    </lineage>
</organism>
<reference evidence="1 2" key="1">
    <citation type="submission" date="2016-09" db="EMBL/GenBank/DDBJ databases">
        <title>The draft genome of Dichanthelium oligosanthes: A C3 panicoid grass species.</title>
        <authorList>
            <person name="Studer A.J."/>
            <person name="Schnable J.C."/>
            <person name="Brutnell T.P."/>
        </authorList>
    </citation>
    <scope>NUCLEOTIDE SEQUENCE [LARGE SCALE GENOMIC DNA]</scope>
    <source>
        <strain evidence="2">cv. Kellogg 1175</strain>
        <tissue evidence="1">Leaf</tissue>
    </source>
</reference>
<protein>
    <submittedName>
        <fullName evidence="1">Uncharacterized protein</fullName>
    </submittedName>
</protein>
<comment type="caution">
    <text evidence="1">The sequence shown here is derived from an EMBL/GenBank/DDBJ whole genome shotgun (WGS) entry which is preliminary data.</text>
</comment>
<gene>
    <name evidence="1" type="ORF">BAE44_0021295</name>
</gene>
<name>A0A1E5UXS5_9POAL</name>
<dbReference type="EMBL" id="LWDX02059079">
    <property type="protein sequence ID" value="OEL17689.1"/>
    <property type="molecule type" value="Genomic_DNA"/>
</dbReference>
<evidence type="ECO:0000313" key="2">
    <source>
        <dbReference type="Proteomes" id="UP000095767"/>
    </source>
</evidence>
<feature type="non-terminal residue" evidence="1">
    <location>
        <position position="1"/>
    </location>
</feature>
<keyword evidence="2" id="KW-1185">Reference proteome</keyword>
<evidence type="ECO:0000313" key="1">
    <source>
        <dbReference type="EMBL" id="OEL17689.1"/>
    </source>
</evidence>